<protein>
    <submittedName>
        <fullName evidence="2">Uncharacterized protein</fullName>
    </submittedName>
</protein>
<dbReference type="Proteomes" id="UP000054279">
    <property type="component" value="Unassembled WGS sequence"/>
</dbReference>
<accession>A0A0C9U930</accession>
<dbReference type="AlphaFoldDB" id="A0A0C9U930"/>
<feature type="compositionally biased region" description="Low complexity" evidence="1">
    <location>
        <begin position="41"/>
        <end position="50"/>
    </location>
</feature>
<dbReference type="EMBL" id="KN837251">
    <property type="protein sequence ID" value="KIJ30954.1"/>
    <property type="molecule type" value="Genomic_DNA"/>
</dbReference>
<dbReference type="OrthoDB" id="2675723at2759"/>
<reference evidence="2 3" key="1">
    <citation type="submission" date="2014-06" db="EMBL/GenBank/DDBJ databases">
        <title>Evolutionary Origins and Diversification of the Mycorrhizal Mutualists.</title>
        <authorList>
            <consortium name="DOE Joint Genome Institute"/>
            <consortium name="Mycorrhizal Genomics Consortium"/>
            <person name="Kohler A."/>
            <person name="Kuo A."/>
            <person name="Nagy L.G."/>
            <person name="Floudas D."/>
            <person name="Copeland A."/>
            <person name="Barry K.W."/>
            <person name="Cichocki N."/>
            <person name="Veneault-Fourrey C."/>
            <person name="LaButti K."/>
            <person name="Lindquist E.A."/>
            <person name="Lipzen A."/>
            <person name="Lundell T."/>
            <person name="Morin E."/>
            <person name="Murat C."/>
            <person name="Riley R."/>
            <person name="Ohm R."/>
            <person name="Sun H."/>
            <person name="Tunlid A."/>
            <person name="Henrissat B."/>
            <person name="Grigoriev I.V."/>
            <person name="Hibbett D.S."/>
            <person name="Martin F."/>
        </authorList>
    </citation>
    <scope>NUCLEOTIDE SEQUENCE [LARGE SCALE GENOMIC DNA]</scope>
    <source>
        <strain evidence="2 3">SS14</strain>
    </source>
</reference>
<evidence type="ECO:0000313" key="3">
    <source>
        <dbReference type="Proteomes" id="UP000054279"/>
    </source>
</evidence>
<organism evidence="2 3">
    <name type="scientific">Sphaerobolus stellatus (strain SS14)</name>
    <dbReference type="NCBI Taxonomy" id="990650"/>
    <lineage>
        <taxon>Eukaryota</taxon>
        <taxon>Fungi</taxon>
        <taxon>Dikarya</taxon>
        <taxon>Basidiomycota</taxon>
        <taxon>Agaricomycotina</taxon>
        <taxon>Agaricomycetes</taxon>
        <taxon>Phallomycetidae</taxon>
        <taxon>Geastrales</taxon>
        <taxon>Sphaerobolaceae</taxon>
        <taxon>Sphaerobolus</taxon>
    </lineage>
</organism>
<proteinExistence type="predicted"/>
<feature type="compositionally biased region" description="Pro residues" evidence="1">
    <location>
        <begin position="18"/>
        <end position="40"/>
    </location>
</feature>
<name>A0A0C9U930_SPHS4</name>
<dbReference type="HOGENOM" id="CLU_471858_0_0_1"/>
<gene>
    <name evidence="2" type="ORF">M422DRAFT_267475</name>
</gene>
<feature type="region of interest" description="Disordered" evidence="1">
    <location>
        <begin position="1"/>
        <end position="63"/>
    </location>
</feature>
<evidence type="ECO:0000256" key="1">
    <source>
        <dbReference type="SAM" id="MobiDB-lite"/>
    </source>
</evidence>
<sequence length="578" mass="65252">MYSYLRQGGLEQRGLQVPPQPPPTQLPRPPSTQPPRPPSTQLPQPSTTQPPGMPPMMVGNHYGMHQAPAFHSVPVQQHFMREGSVDMTMGEYGGHPTFPIVRERSVEPPQQLLMQPRYNGATQNTLFAQLEQMQAQLQAQMQVQMQAQMRALAAGLGVTSLPATGGNNHVMETNARGNGWLTGGSGLGGQAWLGSQTGFGGQGRNQRDNTLVIIGPRLLKSYKKSGQILKETRALLVTLESALGEEMVMKLREESQKEDASQYRPRLIEAPSRLEVLKKIQEEETAGNPVINRRTGTVRAACKMTGSIGINMALELVMRQQNLHAKLQLQNHPTLRQEVDTDESRRRLLKTLEEWSKTLKDFMPPEALQEESVMELLPEKEKLRVPSDYSQDSHERLGLMVLARTEYRLRVAQAYDALKKIREALDLKSFMVRQKHTNAGQAALLRSETAIERAQRQVDKWAEVYERAWDAMESLREGDTNQRHDNGRLKFLNRGRDLIILSKWLEEQKFWRERGEVAEATAARKGEGRQELSWIWKVEFQVGTAPDMIENAVQGLMAEAIRLEWLHAKAGYSGSKKK</sequence>
<evidence type="ECO:0000313" key="2">
    <source>
        <dbReference type="EMBL" id="KIJ30954.1"/>
    </source>
</evidence>
<keyword evidence="3" id="KW-1185">Reference proteome</keyword>